<sequence length="330" mass="38274">MRDQHFGLSLIHQSPLPIIFCAMYFIVLVISVWKMILTLKQPGSAVTYRQMFFYIVLAIIGILRMIWSLESFIKYNVSTYLLLDSLACVLLGLLGLTFSLLWYEMYLSSKVLLSAHSYKVYMFTAISSYILINLSSLFIHVFFIYINAFSDEVIVTVIGSLDISISFLCAILLIISGKLLMKNLKFAFDGEFYKIIIRRIRSITICSGLVYFFKTFIPILSWFYIKYGHGEYYWLDIFIVILYYIGMEVCPVFVILIILKVSSIDNNEEDLLPSILLSNDEQMCKNRESSRKILSKRLLISYSESKRSFASFFIEKEIKSCPSKPAWAFH</sequence>
<protein>
    <recommendedName>
        <fullName evidence="4">THH1/TOM1/TOM3 domain-containing protein</fullName>
    </recommendedName>
</protein>
<keyword evidence="1" id="KW-0812">Transmembrane</keyword>
<feature type="transmembrane region" description="Helical" evidence="1">
    <location>
        <begin position="203"/>
        <end position="225"/>
    </location>
</feature>
<organism evidence="2 3">
    <name type="scientific">Stentor coeruleus</name>
    <dbReference type="NCBI Taxonomy" id="5963"/>
    <lineage>
        <taxon>Eukaryota</taxon>
        <taxon>Sar</taxon>
        <taxon>Alveolata</taxon>
        <taxon>Ciliophora</taxon>
        <taxon>Postciliodesmatophora</taxon>
        <taxon>Heterotrichea</taxon>
        <taxon>Heterotrichida</taxon>
        <taxon>Stentoridae</taxon>
        <taxon>Stentor</taxon>
    </lineage>
</organism>
<comment type="caution">
    <text evidence="2">The sequence shown here is derived from an EMBL/GenBank/DDBJ whole genome shotgun (WGS) entry which is preliminary data.</text>
</comment>
<reference evidence="2 3" key="1">
    <citation type="submission" date="2016-11" db="EMBL/GenBank/DDBJ databases">
        <title>The macronuclear genome of Stentor coeruleus: a giant cell with tiny introns.</title>
        <authorList>
            <person name="Slabodnick M."/>
            <person name="Ruby J.G."/>
            <person name="Reiff S.B."/>
            <person name="Swart E.C."/>
            <person name="Gosai S."/>
            <person name="Prabakaran S."/>
            <person name="Witkowska E."/>
            <person name="Larue G.E."/>
            <person name="Fisher S."/>
            <person name="Freeman R.M."/>
            <person name="Gunawardena J."/>
            <person name="Chu W."/>
            <person name="Stover N.A."/>
            <person name="Gregory B.D."/>
            <person name="Nowacki M."/>
            <person name="Derisi J."/>
            <person name="Roy S.W."/>
            <person name="Marshall W.F."/>
            <person name="Sood P."/>
        </authorList>
    </citation>
    <scope>NUCLEOTIDE SEQUENCE [LARGE SCALE GENOMIC DNA]</scope>
    <source>
        <strain evidence="2">WM001</strain>
    </source>
</reference>
<evidence type="ECO:0000313" key="2">
    <source>
        <dbReference type="EMBL" id="OMJ89543.1"/>
    </source>
</evidence>
<feature type="transmembrane region" description="Helical" evidence="1">
    <location>
        <begin position="123"/>
        <end position="147"/>
    </location>
</feature>
<feature type="transmembrane region" description="Helical" evidence="1">
    <location>
        <begin position="237"/>
        <end position="259"/>
    </location>
</feature>
<keyword evidence="1" id="KW-1133">Transmembrane helix</keyword>
<keyword evidence="1" id="KW-0472">Membrane</keyword>
<dbReference type="Proteomes" id="UP000187209">
    <property type="component" value="Unassembled WGS sequence"/>
</dbReference>
<feature type="transmembrane region" description="Helical" evidence="1">
    <location>
        <begin position="153"/>
        <end position="175"/>
    </location>
</feature>
<accession>A0A1R2CKI9</accession>
<gene>
    <name evidence="2" type="ORF">SteCoe_8242</name>
</gene>
<feature type="transmembrane region" description="Helical" evidence="1">
    <location>
        <begin position="51"/>
        <end position="69"/>
    </location>
</feature>
<dbReference type="AlphaFoldDB" id="A0A1R2CKI9"/>
<evidence type="ECO:0000256" key="1">
    <source>
        <dbReference type="SAM" id="Phobius"/>
    </source>
</evidence>
<feature type="transmembrane region" description="Helical" evidence="1">
    <location>
        <begin position="16"/>
        <end position="39"/>
    </location>
</feature>
<keyword evidence="3" id="KW-1185">Reference proteome</keyword>
<evidence type="ECO:0008006" key="4">
    <source>
        <dbReference type="Google" id="ProtNLM"/>
    </source>
</evidence>
<name>A0A1R2CKI9_9CILI</name>
<feature type="transmembrane region" description="Helical" evidence="1">
    <location>
        <begin position="81"/>
        <end position="103"/>
    </location>
</feature>
<proteinExistence type="predicted"/>
<dbReference type="EMBL" id="MPUH01000123">
    <property type="protein sequence ID" value="OMJ89543.1"/>
    <property type="molecule type" value="Genomic_DNA"/>
</dbReference>
<evidence type="ECO:0000313" key="3">
    <source>
        <dbReference type="Proteomes" id="UP000187209"/>
    </source>
</evidence>